<organism evidence="1 2">
    <name type="scientific">Pseudomonas aegrilactucae</name>
    <dbReference type="NCBI Taxonomy" id="2854028"/>
    <lineage>
        <taxon>Bacteria</taxon>
        <taxon>Pseudomonadati</taxon>
        <taxon>Pseudomonadota</taxon>
        <taxon>Gammaproteobacteria</taxon>
        <taxon>Pseudomonadales</taxon>
        <taxon>Pseudomonadaceae</taxon>
        <taxon>Pseudomonas</taxon>
    </lineage>
</organism>
<dbReference type="EMBL" id="JAHTBI010000066">
    <property type="protein sequence ID" value="MBV6288920.1"/>
    <property type="molecule type" value="Genomic_DNA"/>
</dbReference>
<reference evidence="1" key="1">
    <citation type="journal article" date="2022" name="Int. J. Syst. Evol. Microbiol.">
        <title>Pseudomonas aegrilactucae sp. nov. and Pseudomonas morbosilactucae sp. nov., pathogens causing bacterial rot of lettuce in Japan.</title>
        <authorList>
            <person name="Sawada H."/>
            <person name="Fujikawa T."/>
            <person name="Satou M."/>
        </authorList>
    </citation>
    <scope>NUCLEOTIDE SEQUENCE</scope>
    <source>
        <strain evidence="1">MAFF 301350</strain>
    </source>
</reference>
<keyword evidence="2" id="KW-1185">Reference proteome</keyword>
<protein>
    <submittedName>
        <fullName evidence="1">Uncharacterized protein</fullName>
    </submittedName>
</protein>
<accession>A0A9Q3AG14</accession>
<dbReference type="RefSeq" id="WP_217976904.1">
    <property type="nucleotide sequence ID" value="NZ_JAHTBI010000066.1"/>
</dbReference>
<dbReference type="Proteomes" id="UP001106592">
    <property type="component" value="Unassembled WGS sequence"/>
</dbReference>
<dbReference type="AlphaFoldDB" id="A0A9Q3AG14"/>
<proteinExistence type="predicted"/>
<gene>
    <name evidence="1" type="ORF">KUO17_18140</name>
</gene>
<name>A0A9Q3AG14_9PSED</name>
<evidence type="ECO:0000313" key="2">
    <source>
        <dbReference type="Proteomes" id="UP001106592"/>
    </source>
</evidence>
<reference evidence="1" key="2">
    <citation type="journal article" date="2023" name="Plant Pathol.">
        <title>Dismantling and reorganizing Pseudomonas marginalis sensu#lato.</title>
        <authorList>
            <person name="Sawada H."/>
            <person name="Fujikawa T."/>
            <person name="Satou M."/>
        </authorList>
    </citation>
    <scope>NUCLEOTIDE SEQUENCE</scope>
    <source>
        <strain evidence="1">MAFF 301350</strain>
    </source>
</reference>
<sequence>MIHELWLAPDDCQTFCLAGPRGDSARALLHADAKRVWQVQASSYFDAMTQYYAYMGWGVYRSAFAEQDRQPYTDTDVR</sequence>
<evidence type="ECO:0000313" key="1">
    <source>
        <dbReference type="EMBL" id="MBV6288920.1"/>
    </source>
</evidence>
<comment type="caution">
    <text evidence="1">The sequence shown here is derived from an EMBL/GenBank/DDBJ whole genome shotgun (WGS) entry which is preliminary data.</text>
</comment>